<evidence type="ECO:0000313" key="4">
    <source>
        <dbReference type="Proteomes" id="UP000189818"/>
    </source>
</evidence>
<feature type="transmembrane region" description="Helical" evidence="1">
    <location>
        <begin position="6"/>
        <end position="26"/>
    </location>
</feature>
<evidence type="ECO:0000313" key="3">
    <source>
        <dbReference type="EMBL" id="SKB61321.1"/>
    </source>
</evidence>
<dbReference type="Gene3D" id="2.10.109.10">
    <property type="entry name" value="Umud Fragment, subunit A"/>
    <property type="match status" value="1"/>
</dbReference>
<keyword evidence="1" id="KW-1133">Transmembrane helix</keyword>
<dbReference type="InterPro" id="IPR036286">
    <property type="entry name" value="LexA/Signal_pep-like_sf"/>
</dbReference>
<name>A0A1T5CPQ3_9SPHN</name>
<keyword evidence="4" id="KW-1185">Reference proteome</keyword>
<keyword evidence="1" id="KW-0472">Membrane</keyword>
<feature type="domain" description="Peptidase S26" evidence="2">
    <location>
        <begin position="7"/>
        <end position="162"/>
    </location>
</feature>
<gene>
    <name evidence="3" type="ORF">SAMN06295920_104205</name>
</gene>
<dbReference type="STRING" id="439228.SAMN06295920_104205"/>
<organism evidence="3 4">
    <name type="scientific">Rhizorhabdus histidinilytica</name>
    <dbReference type="NCBI Taxonomy" id="439228"/>
    <lineage>
        <taxon>Bacteria</taxon>
        <taxon>Pseudomonadati</taxon>
        <taxon>Pseudomonadota</taxon>
        <taxon>Alphaproteobacteria</taxon>
        <taxon>Sphingomonadales</taxon>
        <taxon>Sphingomonadaceae</taxon>
        <taxon>Rhizorhabdus</taxon>
    </lineage>
</organism>
<dbReference type="Proteomes" id="UP000189818">
    <property type="component" value="Unassembled WGS sequence"/>
</dbReference>
<dbReference type="EMBL" id="FUYM01000004">
    <property type="protein sequence ID" value="SKB61321.1"/>
    <property type="molecule type" value="Genomic_DNA"/>
</dbReference>
<accession>A0A1T5CPQ3</accession>
<dbReference type="AlphaFoldDB" id="A0A1T5CPQ3"/>
<sequence length="181" mass="19820">MTRLGYVMTTYAVTMGVAIAAFVPIAPRLVWNASASAPIGLYDLAPPRPVAIGDLVAAMPDKPLSDFIVRRGYVGRNVPLMKRVMGLPGQQVCRTGDIVTVDAVPLGRALDRDRLGRPLPVWQGCRRIGDGQVFLMNPDVRDSLDGRYFGPLPARTIIGKARPLYTDEDGEGRFVWRATTR</sequence>
<evidence type="ECO:0000256" key="1">
    <source>
        <dbReference type="SAM" id="Phobius"/>
    </source>
</evidence>
<dbReference type="RefSeq" id="WP_079648108.1">
    <property type="nucleotide sequence ID" value="NZ_FUYM01000004.1"/>
</dbReference>
<dbReference type="GO" id="GO:0004252">
    <property type="term" value="F:serine-type endopeptidase activity"/>
    <property type="evidence" value="ECO:0007669"/>
    <property type="project" value="InterPro"/>
</dbReference>
<evidence type="ECO:0000259" key="2">
    <source>
        <dbReference type="Pfam" id="PF10502"/>
    </source>
</evidence>
<dbReference type="OrthoDB" id="5360818at2"/>
<dbReference type="GO" id="GO:0006465">
    <property type="term" value="P:signal peptide processing"/>
    <property type="evidence" value="ECO:0007669"/>
    <property type="project" value="InterPro"/>
</dbReference>
<protein>
    <submittedName>
        <fullName evidence="3">Conjugative transfer signal peptidase TraF</fullName>
    </submittedName>
</protein>
<dbReference type="InterPro" id="IPR019533">
    <property type="entry name" value="Peptidase_S26"/>
</dbReference>
<keyword evidence="1" id="KW-0812">Transmembrane</keyword>
<dbReference type="SUPFAM" id="SSF51306">
    <property type="entry name" value="LexA/Signal peptidase"/>
    <property type="match status" value="1"/>
</dbReference>
<proteinExistence type="predicted"/>
<dbReference type="Pfam" id="PF10502">
    <property type="entry name" value="Peptidase_S26"/>
    <property type="match status" value="1"/>
</dbReference>
<reference evidence="4" key="1">
    <citation type="submission" date="2017-02" db="EMBL/GenBank/DDBJ databases">
        <authorList>
            <person name="Varghese N."/>
            <person name="Submissions S."/>
        </authorList>
    </citation>
    <scope>NUCLEOTIDE SEQUENCE [LARGE SCALE GENOMIC DNA]</scope>
    <source>
        <strain evidence="4">UM2</strain>
    </source>
</reference>